<dbReference type="NCBIfam" id="TIGR00022">
    <property type="entry name" value="YhcH/YjgK/YiaL family protein"/>
    <property type="match status" value="1"/>
</dbReference>
<evidence type="ECO:0000313" key="1">
    <source>
        <dbReference type="EMBL" id="BBM39250.1"/>
    </source>
</evidence>
<dbReference type="Pfam" id="PF04074">
    <property type="entry name" value="DUF386"/>
    <property type="match status" value="1"/>
</dbReference>
<gene>
    <name evidence="1" type="ORF">JCM16775_1961</name>
</gene>
<dbReference type="InterPro" id="IPR037012">
    <property type="entry name" value="NanQ/TabA/YiaL_sf"/>
</dbReference>
<name>A0A510JIX1_9FUSO</name>
<dbReference type="Gene3D" id="2.60.120.370">
    <property type="entry name" value="YhcH/YjgK/YiaL"/>
    <property type="match status" value="1"/>
</dbReference>
<protein>
    <submittedName>
        <fullName evidence="1">YhcH/YjgK/YiaL family protein</fullName>
    </submittedName>
</protein>
<dbReference type="PANTHER" id="PTHR34986:SF1">
    <property type="entry name" value="PROTEIN YIAL"/>
    <property type="match status" value="1"/>
</dbReference>
<dbReference type="OrthoDB" id="9792756at2"/>
<dbReference type="SUPFAM" id="SSF51197">
    <property type="entry name" value="Clavaminate synthase-like"/>
    <property type="match status" value="1"/>
</dbReference>
<sequence length="153" mass="17598">MIYTNLKDTLQNKNIAKKVQECIEYTNKNLEELKKLDGGAYDIELGIKMHVNTYETGTAEDKIMETHLKNLDVQIMLCGEEYVAFNTSNNMKVEKTEEEKDLVIYSGNVLFNVLLKEGDILILYPNDVHMPGLKVKESKKIKKLVFKVPLKEL</sequence>
<evidence type="ECO:0000313" key="2">
    <source>
        <dbReference type="Proteomes" id="UP000321892"/>
    </source>
</evidence>
<dbReference type="InterPro" id="IPR004375">
    <property type="entry name" value="NanQ/TabA/YiaL"/>
</dbReference>
<dbReference type="EMBL" id="AP019823">
    <property type="protein sequence ID" value="BBM39250.1"/>
    <property type="molecule type" value="Genomic_DNA"/>
</dbReference>
<dbReference type="Proteomes" id="UP000321892">
    <property type="component" value="Chromosome"/>
</dbReference>
<dbReference type="KEGG" id="lhf:JCM16775_1961"/>
<proteinExistence type="predicted"/>
<accession>A0A510JIX1</accession>
<dbReference type="PANTHER" id="PTHR34986">
    <property type="entry name" value="EVOLVED BETA-GALACTOSIDASE SUBUNIT BETA"/>
    <property type="match status" value="1"/>
</dbReference>
<keyword evidence="2" id="KW-1185">Reference proteome</keyword>
<reference evidence="1 2" key="1">
    <citation type="submission" date="2019-07" db="EMBL/GenBank/DDBJ databases">
        <title>Complete Genome Sequence of Leptotrichia hofstadii Strain JCM16775.</title>
        <authorList>
            <person name="Watanabe S."/>
            <person name="Cui L."/>
        </authorList>
    </citation>
    <scope>NUCLEOTIDE SEQUENCE [LARGE SCALE GENOMIC DNA]</scope>
    <source>
        <strain evidence="1 2">JCM16775</strain>
    </source>
</reference>
<dbReference type="RefSeq" id="WP_026746924.1">
    <property type="nucleotide sequence ID" value="NZ_AP019823.1"/>
</dbReference>
<organism evidence="1 2">
    <name type="scientific">Leptotrichia hofstadii</name>
    <dbReference type="NCBI Taxonomy" id="157688"/>
    <lineage>
        <taxon>Bacteria</taxon>
        <taxon>Fusobacteriati</taxon>
        <taxon>Fusobacteriota</taxon>
        <taxon>Fusobacteriia</taxon>
        <taxon>Fusobacteriales</taxon>
        <taxon>Leptotrichiaceae</taxon>
        <taxon>Leptotrichia</taxon>
    </lineage>
</organism>
<dbReference type="GO" id="GO:0005829">
    <property type="term" value="C:cytosol"/>
    <property type="evidence" value="ECO:0007669"/>
    <property type="project" value="TreeGrafter"/>
</dbReference>
<dbReference type="AlphaFoldDB" id="A0A510JIX1"/>